<keyword evidence="11" id="KW-1185">Reference proteome</keyword>
<gene>
    <name evidence="7" type="primary">ade</name>
    <name evidence="10" type="ORF">ASJ81_05945</name>
</gene>
<keyword evidence="4 7" id="KW-0378">Hydrolase</keyword>
<evidence type="ECO:0000313" key="11">
    <source>
        <dbReference type="Proteomes" id="UP000218164"/>
    </source>
</evidence>
<organism evidence="10 11">
    <name type="scientific">Methanosarcina spelaei</name>
    <dbReference type="NCBI Taxonomy" id="1036679"/>
    <lineage>
        <taxon>Archaea</taxon>
        <taxon>Methanobacteriati</taxon>
        <taxon>Methanobacteriota</taxon>
        <taxon>Stenosarchaea group</taxon>
        <taxon>Methanomicrobia</taxon>
        <taxon>Methanosarcinales</taxon>
        <taxon>Methanosarcinaceae</taxon>
        <taxon>Methanosarcina</taxon>
    </lineage>
</organism>
<dbReference type="InterPro" id="IPR011059">
    <property type="entry name" value="Metal-dep_hydrolase_composite"/>
</dbReference>
<dbReference type="Gene3D" id="3.20.20.140">
    <property type="entry name" value="Metal-dependent hydrolases"/>
    <property type="match status" value="1"/>
</dbReference>
<comment type="catalytic activity">
    <reaction evidence="6 7">
        <text>adenine + H2O + H(+) = hypoxanthine + NH4(+)</text>
        <dbReference type="Rhea" id="RHEA:23688"/>
        <dbReference type="ChEBI" id="CHEBI:15377"/>
        <dbReference type="ChEBI" id="CHEBI:15378"/>
        <dbReference type="ChEBI" id="CHEBI:16708"/>
        <dbReference type="ChEBI" id="CHEBI:17368"/>
        <dbReference type="ChEBI" id="CHEBI:28938"/>
        <dbReference type="EC" id="3.5.4.2"/>
    </reaction>
</comment>
<reference evidence="10 11" key="1">
    <citation type="journal article" date="2017" name="BMC Genomics">
        <title>Genomic analysis of methanogenic archaea reveals a shift towards energy conservation.</title>
        <authorList>
            <person name="Gilmore S.P."/>
            <person name="Henske J.K."/>
            <person name="Sexton J.A."/>
            <person name="Solomon K.V."/>
            <person name="Seppala S."/>
            <person name="Yoo J.I."/>
            <person name="Huyett L.M."/>
            <person name="Pressman A."/>
            <person name="Cogan J.Z."/>
            <person name="Kivenson V."/>
            <person name="Peng X."/>
            <person name="Tan Y."/>
            <person name="Valentine D.L."/>
            <person name="O'Malley M.A."/>
        </authorList>
    </citation>
    <scope>NUCLEOTIDE SEQUENCE [LARGE SCALE GENOMIC DNA]</scope>
    <source>
        <strain evidence="10 11">MC-15</strain>
    </source>
</reference>
<dbReference type="Pfam" id="PF13382">
    <property type="entry name" value="Adenine_deam_C"/>
    <property type="match status" value="1"/>
</dbReference>
<evidence type="ECO:0000256" key="6">
    <source>
        <dbReference type="ARBA" id="ARBA00047720"/>
    </source>
</evidence>
<dbReference type="EC" id="3.5.4.2" evidence="3 7"/>
<dbReference type="GO" id="GO:0006146">
    <property type="term" value="P:adenine catabolic process"/>
    <property type="evidence" value="ECO:0007669"/>
    <property type="project" value="InterPro"/>
</dbReference>
<accession>A0A2A2HTH7</accession>
<feature type="domain" description="Adenine deaminase C-terminal" evidence="9">
    <location>
        <begin position="390"/>
        <end position="555"/>
    </location>
</feature>
<protein>
    <recommendedName>
        <fullName evidence="3 7">Adenine deaminase</fullName>
        <shortName evidence="7">Adenase</shortName>
        <shortName evidence="7">Adenine aminase</shortName>
        <ecNumber evidence="3 7">3.5.4.2</ecNumber>
    </recommendedName>
</protein>
<dbReference type="PANTHER" id="PTHR11113:SF2">
    <property type="entry name" value="ADENINE DEAMINASE"/>
    <property type="match status" value="1"/>
</dbReference>
<evidence type="ECO:0000256" key="4">
    <source>
        <dbReference type="ARBA" id="ARBA00022801"/>
    </source>
</evidence>
<dbReference type="GO" id="GO:0000034">
    <property type="term" value="F:adenine deaminase activity"/>
    <property type="evidence" value="ECO:0007669"/>
    <property type="project" value="UniProtKB-UniRule"/>
</dbReference>
<dbReference type="InterPro" id="IPR006680">
    <property type="entry name" value="Amidohydro-rel"/>
</dbReference>
<evidence type="ECO:0000313" key="10">
    <source>
        <dbReference type="EMBL" id="PAV12534.1"/>
    </source>
</evidence>
<sequence length="563" mass="62275">MQTYQGIIVDAISRRKFKGEIAVENGKIISIKEKEHEKEHENEQYILPGLVDAHVHIESSMTVPSVFARMVVARGTVAVVSDPHEIANVMGEEGIDYMLEDAGKVPLKAFFGVPSCVPATPFESSGAVLDADTVDRLLARDDLYYLSEMMNFPGVVMEFPEVMEKLESAKKYGKVIDGHAPGLRGADLQKYVGAGISTDHESFTYEEAVEKIKLGMKILIREGSSARNFETLHKLIDEYPESIMLCTDDSHPDTLIYEGHIDKLLRRGQEKGLDIYNLIRAAVINPVEHYGLNVGMLREGDPADFIIIDNLKSFNVMKTFIDGNCVYDNGKVLFSVEKAPVKNVFNRGKISIDDIKLTLPDSEIKREQMEKQMEKKIKKIRVIVAQDGELVTGQETVLPKVENGNLVSDPGRDILKMVVLSRYANDPAQIGFIKNIGLKKGAIASSIAHDSHNIIAVGATDEEIVGAVNRLVENRGGIVVGTAENLLDLPLEVSGLMSTLDGKEVAARYEQLNEEARKLGTSLMSPFMTLSFMSLLVIPELKLGDKGLFDVTKFEFVELFADE</sequence>
<dbReference type="CDD" id="cd01295">
    <property type="entry name" value="AdeC"/>
    <property type="match status" value="1"/>
</dbReference>
<comment type="cofactor">
    <cofactor evidence="1 7">
        <name>Mn(2+)</name>
        <dbReference type="ChEBI" id="CHEBI:29035"/>
    </cofactor>
</comment>
<dbReference type="FunFam" id="3.20.20.140:FF:000016">
    <property type="entry name" value="Adenine deaminase"/>
    <property type="match status" value="1"/>
</dbReference>
<dbReference type="NCBIfam" id="TIGR01178">
    <property type="entry name" value="ade"/>
    <property type="match status" value="1"/>
</dbReference>
<dbReference type="InterPro" id="IPR026912">
    <property type="entry name" value="Adenine_deam_C"/>
</dbReference>
<dbReference type="Proteomes" id="UP000218164">
    <property type="component" value="Unassembled WGS sequence"/>
</dbReference>
<evidence type="ECO:0000256" key="2">
    <source>
        <dbReference type="ARBA" id="ARBA00006773"/>
    </source>
</evidence>
<evidence type="ECO:0000256" key="3">
    <source>
        <dbReference type="ARBA" id="ARBA00012782"/>
    </source>
</evidence>
<dbReference type="InterPro" id="IPR032466">
    <property type="entry name" value="Metal_Hydrolase"/>
</dbReference>
<feature type="domain" description="Amidohydrolase-related" evidence="8">
    <location>
        <begin position="45"/>
        <end position="325"/>
    </location>
</feature>
<dbReference type="OrthoDB" id="24954at2157"/>
<evidence type="ECO:0000256" key="1">
    <source>
        <dbReference type="ARBA" id="ARBA00001936"/>
    </source>
</evidence>
<proteinExistence type="inferred from homology"/>
<evidence type="ECO:0000256" key="7">
    <source>
        <dbReference type="HAMAP-Rule" id="MF_01518"/>
    </source>
</evidence>
<dbReference type="Gene3D" id="2.30.40.10">
    <property type="entry name" value="Urease, subunit C, domain 1"/>
    <property type="match status" value="1"/>
</dbReference>
<evidence type="ECO:0000259" key="9">
    <source>
        <dbReference type="Pfam" id="PF13382"/>
    </source>
</evidence>
<dbReference type="Pfam" id="PF01979">
    <property type="entry name" value="Amidohydro_1"/>
    <property type="match status" value="1"/>
</dbReference>
<dbReference type="InterPro" id="IPR006679">
    <property type="entry name" value="Adenine_deam"/>
</dbReference>
<dbReference type="AlphaFoldDB" id="A0A2A2HTH7"/>
<evidence type="ECO:0000259" key="8">
    <source>
        <dbReference type="Pfam" id="PF01979"/>
    </source>
</evidence>
<dbReference type="HAMAP" id="MF_01518">
    <property type="entry name" value="Adenine_deamin"/>
    <property type="match status" value="1"/>
</dbReference>
<dbReference type="SUPFAM" id="SSF51338">
    <property type="entry name" value="Composite domain of metallo-dependent hydrolases"/>
    <property type="match status" value="1"/>
</dbReference>
<comment type="caution">
    <text evidence="10">The sequence shown here is derived from an EMBL/GenBank/DDBJ whole genome shotgun (WGS) entry which is preliminary data.</text>
</comment>
<keyword evidence="5 7" id="KW-0464">Manganese</keyword>
<comment type="similarity">
    <text evidence="2 7">Belongs to the metallo-dependent hydrolases superfamily. Adenine deaminase family.</text>
</comment>
<evidence type="ECO:0000256" key="5">
    <source>
        <dbReference type="ARBA" id="ARBA00023211"/>
    </source>
</evidence>
<dbReference type="SUPFAM" id="SSF51556">
    <property type="entry name" value="Metallo-dependent hydrolases"/>
    <property type="match status" value="1"/>
</dbReference>
<dbReference type="RefSeq" id="WP_095644588.1">
    <property type="nucleotide sequence ID" value="NZ_LMVP01000224.1"/>
</dbReference>
<dbReference type="EMBL" id="LMVP01000224">
    <property type="protein sequence ID" value="PAV12534.1"/>
    <property type="molecule type" value="Genomic_DNA"/>
</dbReference>
<name>A0A2A2HTH7_9EURY</name>
<dbReference type="PANTHER" id="PTHR11113">
    <property type="entry name" value="N-ACETYLGLUCOSAMINE-6-PHOSPHATE DEACETYLASE"/>
    <property type="match status" value="1"/>
</dbReference>